<feature type="compositionally biased region" description="Low complexity" evidence="1">
    <location>
        <begin position="34"/>
        <end position="45"/>
    </location>
</feature>
<dbReference type="EMBL" id="MUJZ01044875">
    <property type="protein sequence ID" value="OTF74870.1"/>
    <property type="molecule type" value="Genomic_DNA"/>
</dbReference>
<protein>
    <submittedName>
        <fullName evidence="2">Uncharacterized protein</fullName>
    </submittedName>
</protein>
<reference evidence="2 3" key="1">
    <citation type="submission" date="2017-03" db="EMBL/GenBank/DDBJ databases">
        <title>Genome Survey of Euroglyphus maynei.</title>
        <authorList>
            <person name="Arlian L.G."/>
            <person name="Morgan M.S."/>
            <person name="Rider S.D."/>
        </authorList>
    </citation>
    <scope>NUCLEOTIDE SEQUENCE [LARGE SCALE GENOMIC DNA]</scope>
    <source>
        <strain evidence="2">Arlian Lab</strain>
        <tissue evidence="2">Whole body</tissue>
    </source>
</reference>
<accession>A0A1Y3B236</accession>
<proteinExistence type="predicted"/>
<gene>
    <name evidence="2" type="ORF">BLA29_013498</name>
</gene>
<keyword evidence="3" id="KW-1185">Reference proteome</keyword>
<evidence type="ECO:0000313" key="3">
    <source>
        <dbReference type="Proteomes" id="UP000194236"/>
    </source>
</evidence>
<name>A0A1Y3B236_EURMA</name>
<dbReference type="AlphaFoldDB" id="A0A1Y3B236"/>
<evidence type="ECO:0000313" key="2">
    <source>
        <dbReference type="EMBL" id="OTF74870.1"/>
    </source>
</evidence>
<sequence>MSIQHRHHNNNSPANVSFHTRSTTGNQSKTPSPNNNQFQNNEYNQPCSPSTMTPILMERQIQRLADAAIQLVKNLPTSILELKPTIGNNNNGNKKRIVKEIEVSVCQSKG</sequence>
<dbReference type="Proteomes" id="UP000194236">
    <property type="component" value="Unassembled WGS sequence"/>
</dbReference>
<organism evidence="2 3">
    <name type="scientific">Euroglyphus maynei</name>
    <name type="common">Mayne's house dust mite</name>
    <dbReference type="NCBI Taxonomy" id="6958"/>
    <lineage>
        <taxon>Eukaryota</taxon>
        <taxon>Metazoa</taxon>
        <taxon>Ecdysozoa</taxon>
        <taxon>Arthropoda</taxon>
        <taxon>Chelicerata</taxon>
        <taxon>Arachnida</taxon>
        <taxon>Acari</taxon>
        <taxon>Acariformes</taxon>
        <taxon>Sarcoptiformes</taxon>
        <taxon>Astigmata</taxon>
        <taxon>Psoroptidia</taxon>
        <taxon>Analgoidea</taxon>
        <taxon>Pyroglyphidae</taxon>
        <taxon>Pyroglyphinae</taxon>
        <taxon>Euroglyphus</taxon>
    </lineage>
</organism>
<feature type="region of interest" description="Disordered" evidence="1">
    <location>
        <begin position="1"/>
        <end position="51"/>
    </location>
</feature>
<evidence type="ECO:0000256" key="1">
    <source>
        <dbReference type="SAM" id="MobiDB-lite"/>
    </source>
</evidence>
<feature type="compositionally biased region" description="Polar residues" evidence="1">
    <location>
        <begin position="10"/>
        <end position="33"/>
    </location>
</feature>
<comment type="caution">
    <text evidence="2">The sequence shown here is derived from an EMBL/GenBank/DDBJ whole genome shotgun (WGS) entry which is preliminary data.</text>
</comment>